<evidence type="ECO:0000256" key="10">
    <source>
        <dbReference type="HAMAP-Rule" id="MF_00321"/>
    </source>
</evidence>
<gene>
    <name evidence="12" type="primary">yihA</name>
    <name evidence="10" type="synonym">engB</name>
    <name evidence="12" type="ORF">OW721_02200</name>
</gene>
<keyword evidence="8 10" id="KW-0717">Septation</keyword>
<protein>
    <recommendedName>
        <fullName evidence="10">Probable GTP-binding protein EngB</fullName>
    </recommendedName>
</protein>
<dbReference type="NCBIfam" id="TIGR03598">
    <property type="entry name" value="GTPase_YsxC"/>
    <property type="match status" value="1"/>
</dbReference>
<evidence type="ECO:0000259" key="11">
    <source>
        <dbReference type="PROSITE" id="PS51706"/>
    </source>
</evidence>
<keyword evidence="6" id="KW-0460">Magnesium</keyword>
<dbReference type="GO" id="GO:0046872">
    <property type="term" value="F:metal ion binding"/>
    <property type="evidence" value="ECO:0007669"/>
    <property type="project" value="UniProtKB-KW"/>
</dbReference>
<evidence type="ECO:0000313" key="12">
    <source>
        <dbReference type="EMBL" id="WAI11620.1"/>
    </source>
</evidence>
<dbReference type="FunFam" id="3.40.50.300:FF:000098">
    <property type="entry name" value="Probable GTP-binding protein EngB"/>
    <property type="match status" value="1"/>
</dbReference>
<evidence type="ECO:0000256" key="3">
    <source>
        <dbReference type="ARBA" id="ARBA00022618"/>
    </source>
</evidence>
<keyword evidence="4" id="KW-0479">Metal-binding</keyword>
<keyword evidence="9 10" id="KW-0131">Cell cycle</keyword>
<dbReference type="Pfam" id="PF01926">
    <property type="entry name" value="MMR_HSR1"/>
    <property type="match status" value="1"/>
</dbReference>
<evidence type="ECO:0000256" key="5">
    <source>
        <dbReference type="ARBA" id="ARBA00022741"/>
    </source>
</evidence>
<keyword evidence="7 10" id="KW-0342">GTP-binding</keyword>
<dbReference type="InterPro" id="IPR006073">
    <property type="entry name" value="GTP-bd"/>
</dbReference>
<dbReference type="CDD" id="cd01876">
    <property type="entry name" value="YihA_EngB"/>
    <property type="match status" value="1"/>
</dbReference>
<keyword evidence="5 10" id="KW-0547">Nucleotide-binding</keyword>
<dbReference type="InterPro" id="IPR030393">
    <property type="entry name" value="G_ENGB_dom"/>
</dbReference>
<evidence type="ECO:0000256" key="1">
    <source>
        <dbReference type="ARBA" id="ARBA00001946"/>
    </source>
</evidence>
<dbReference type="InterPro" id="IPR027417">
    <property type="entry name" value="P-loop_NTPase"/>
</dbReference>
<dbReference type="GO" id="GO:0005829">
    <property type="term" value="C:cytosol"/>
    <property type="evidence" value="ECO:0007669"/>
    <property type="project" value="TreeGrafter"/>
</dbReference>
<dbReference type="GO" id="GO:0005525">
    <property type="term" value="F:GTP binding"/>
    <property type="evidence" value="ECO:0007669"/>
    <property type="project" value="UniProtKB-UniRule"/>
</dbReference>
<accession>A0AAJ5PTB8</accession>
<dbReference type="GO" id="GO:0000917">
    <property type="term" value="P:division septum assembly"/>
    <property type="evidence" value="ECO:0007669"/>
    <property type="project" value="UniProtKB-KW"/>
</dbReference>
<dbReference type="InterPro" id="IPR019987">
    <property type="entry name" value="GTP-bd_ribosome_bio_YsxC"/>
</dbReference>
<evidence type="ECO:0000256" key="6">
    <source>
        <dbReference type="ARBA" id="ARBA00022842"/>
    </source>
</evidence>
<evidence type="ECO:0000256" key="8">
    <source>
        <dbReference type="ARBA" id="ARBA00023210"/>
    </source>
</evidence>
<dbReference type="PROSITE" id="PS51706">
    <property type="entry name" value="G_ENGB"/>
    <property type="match status" value="1"/>
</dbReference>
<evidence type="ECO:0000256" key="4">
    <source>
        <dbReference type="ARBA" id="ARBA00022723"/>
    </source>
</evidence>
<evidence type="ECO:0000256" key="2">
    <source>
        <dbReference type="ARBA" id="ARBA00009638"/>
    </source>
</evidence>
<dbReference type="SUPFAM" id="SSF52540">
    <property type="entry name" value="P-loop containing nucleoside triphosphate hydrolases"/>
    <property type="match status" value="1"/>
</dbReference>
<dbReference type="AlphaFoldDB" id="A0AAJ5PTB8"/>
<comment type="cofactor">
    <cofactor evidence="1">
        <name>Mg(2+)</name>
        <dbReference type="ChEBI" id="CHEBI:18420"/>
    </cofactor>
</comment>
<feature type="domain" description="EngB-type G" evidence="11">
    <location>
        <begin position="25"/>
        <end position="200"/>
    </location>
</feature>
<dbReference type="Proteomes" id="UP001163094">
    <property type="component" value="Chromosome"/>
</dbReference>
<comment type="function">
    <text evidence="10">Necessary for normal cell division and for the maintenance of normal septation.</text>
</comment>
<name>A0AAJ5PTB8_9GAMM</name>
<dbReference type="HAMAP" id="MF_00321">
    <property type="entry name" value="GTPase_EngB"/>
    <property type="match status" value="1"/>
</dbReference>
<evidence type="ECO:0000256" key="9">
    <source>
        <dbReference type="ARBA" id="ARBA00023306"/>
    </source>
</evidence>
<dbReference type="PANTHER" id="PTHR11649">
    <property type="entry name" value="MSS1/TRME-RELATED GTP-BINDING PROTEIN"/>
    <property type="match status" value="1"/>
</dbReference>
<evidence type="ECO:0000256" key="7">
    <source>
        <dbReference type="ARBA" id="ARBA00023134"/>
    </source>
</evidence>
<evidence type="ECO:0000313" key="13">
    <source>
        <dbReference type="Proteomes" id="UP001163094"/>
    </source>
</evidence>
<organism evidence="12 13">
    <name type="scientific">Buchnera aphidicola</name>
    <name type="common">Macrosiphum albifrons</name>
    <dbReference type="NCBI Taxonomy" id="2994844"/>
    <lineage>
        <taxon>Bacteria</taxon>
        <taxon>Pseudomonadati</taxon>
        <taxon>Pseudomonadota</taxon>
        <taxon>Gammaproteobacteria</taxon>
        <taxon>Enterobacterales</taxon>
        <taxon>Erwiniaceae</taxon>
        <taxon>Buchnera</taxon>
    </lineage>
</organism>
<dbReference type="Gene3D" id="3.40.50.300">
    <property type="entry name" value="P-loop containing nucleotide triphosphate hydrolases"/>
    <property type="match status" value="1"/>
</dbReference>
<dbReference type="EMBL" id="CP113409">
    <property type="protein sequence ID" value="WAI11620.1"/>
    <property type="molecule type" value="Genomic_DNA"/>
</dbReference>
<comment type="similarity">
    <text evidence="2 10">Belongs to the TRAFAC class TrmE-Era-EngA-EngB-Septin-like GTPase superfamily. EngB GTPase family.</text>
</comment>
<dbReference type="PANTHER" id="PTHR11649:SF13">
    <property type="entry name" value="ENGB-TYPE G DOMAIN-CONTAINING PROTEIN"/>
    <property type="match status" value="1"/>
</dbReference>
<proteinExistence type="inferred from homology"/>
<reference evidence="12" key="1">
    <citation type="submission" date="2022-11" db="EMBL/GenBank/DDBJ databases">
        <title>The whole genome sequencing of pests is an important tool to study the evolution of the plant-insect interaction and insecticide resistance.</title>
        <authorList>
            <person name="Kananovich Y."/>
        </authorList>
    </citation>
    <scope>NUCLEOTIDE SEQUENCE</scope>
    <source>
        <strain evidence="12">BSU_Mac_2017</strain>
    </source>
</reference>
<keyword evidence="3 10" id="KW-0132">Cell division</keyword>
<sequence length="206" mass="24056">MNTLDYNKTSFLKSYSNITDIEIQDGIEIAFIGYSNSGKSSAINTLTNQKKLARFSKTPGRTQLINFFEVVSDLRIADLPGYGYAKAPVLIRRKWQRILYNYLEKRNQVKGFVFLMDIRYPLKKLDQKIINIALHKKVSILILLTKCEKMTISQQNIQVNTVRKKLSFFFLDSFEILLFSSYKNIGIQKLKSILNNWYNKYTILNK</sequence>